<dbReference type="PANTHER" id="PTHR11014">
    <property type="entry name" value="PEPTIDASE M20 FAMILY MEMBER"/>
    <property type="match status" value="1"/>
</dbReference>
<evidence type="ECO:0000313" key="6">
    <source>
        <dbReference type="EMBL" id="CZS91771.1"/>
    </source>
</evidence>
<dbReference type="InterPro" id="IPR017439">
    <property type="entry name" value="Amidohydrolase"/>
</dbReference>
<dbReference type="Pfam" id="PF01546">
    <property type="entry name" value="Peptidase_M20"/>
    <property type="match status" value="1"/>
</dbReference>
<dbReference type="Proteomes" id="UP000178912">
    <property type="component" value="Unassembled WGS sequence"/>
</dbReference>
<feature type="binding site" evidence="4">
    <location>
        <position position="114"/>
    </location>
    <ligand>
        <name>Mn(2+)</name>
        <dbReference type="ChEBI" id="CHEBI:29035"/>
        <label>2</label>
    </ligand>
</feature>
<comment type="cofactor">
    <cofactor evidence="4">
        <name>Mn(2+)</name>
        <dbReference type="ChEBI" id="CHEBI:29035"/>
    </cofactor>
    <text evidence="4">The Mn(2+) ion enhances activity.</text>
</comment>
<keyword evidence="6" id="KW-0121">Carboxypeptidase</keyword>
<keyword evidence="4" id="KW-0479">Metal-binding</keyword>
<dbReference type="Pfam" id="PF07687">
    <property type="entry name" value="M20_dimer"/>
    <property type="match status" value="1"/>
</dbReference>
<evidence type="ECO:0000256" key="2">
    <source>
        <dbReference type="ARBA" id="ARBA00006247"/>
    </source>
</evidence>
<feature type="binding site" evidence="4">
    <location>
        <position position="112"/>
    </location>
    <ligand>
        <name>Mn(2+)</name>
        <dbReference type="ChEBI" id="CHEBI:29035"/>
        <label>2</label>
    </ligand>
</feature>
<protein>
    <submittedName>
        <fullName evidence="6">Probable metal-dependent amidase/aminoacylase/carboxypeptidase</fullName>
    </submittedName>
</protein>
<dbReference type="OrthoDB" id="6119954at2759"/>
<feature type="domain" description="Peptidase M20 dimerisation" evidence="5">
    <location>
        <begin position="194"/>
        <end position="292"/>
    </location>
</feature>
<dbReference type="SUPFAM" id="SSF55031">
    <property type="entry name" value="Bacterial exopeptidase dimerisation domain"/>
    <property type="match status" value="1"/>
</dbReference>
<sequence>MSLDPPTSHSINLSPYEELYKHFHASPELSNFEVNTSQKCLSHLISLNVFTLHTNIGGHGLVGVFPNAPGKTIMLRADMDALPVLETTGLSYSSTITALGADGLETPVMHACGHDMHMTCLLAASEVLVRCKDSWGGTLIVLFQPAEERGSGARAMVDDGLYARIPIPDFVLGQHVMAMRAGSVGLRSGTIMAGADSLRITLFGKGGHGSQPHRTVDPAVLAAHVVVRLQSVVSREVDYNDIAVLTVGSVRVGQTENIISDEAVLGVDFRSTKESVRDKLVKSIERIAKAECLASGCVKEPKIERTRFLPNTVNDEAMSSRLKSAFGKFFGRDNFEPEIQVTTIAEDFSILASVNGTPCVFWHWGGVDPVLWDEKVEEGRLDDIPMNHSSGFSPSIQPTLKTGVDTLVVAALEFFGGKEEAKL</sequence>
<dbReference type="AlphaFoldDB" id="A0A1E1K186"/>
<accession>A0A1E1K186</accession>
<dbReference type="GO" id="GO:0004180">
    <property type="term" value="F:carboxypeptidase activity"/>
    <property type="evidence" value="ECO:0007669"/>
    <property type="project" value="UniProtKB-KW"/>
</dbReference>
<keyword evidence="4" id="KW-0464">Manganese</keyword>
<dbReference type="Gene3D" id="3.40.630.10">
    <property type="entry name" value="Zn peptidases"/>
    <property type="match status" value="1"/>
</dbReference>
<dbReference type="NCBIfam" id="TIGR01891">
    <property type="entry name" value="amidohydrolases"/>
    <property type="match status" value="1"/>
</dbReference>
<evidence type="ECO:0000256" key="1">
    <source>
        <dbReference type="ARBA" id="ARBA00006153"/>
    </source>
</evidence>
<dbReference type="EMBL" id="FJUX01000009">
    <property type="protein sequence ID" value="CZS91771.1"/>
    <property type="molecule type" value="Genomic_DNA"/>
</dbReference>
<proteinExistence type="inferred from homology"/>
<comment type="similarity">
    <text evidence="2">Belongs to the peptidase M20A family.</text>
</comment>
<comment type="similarity">
    <text evidence="1">Belongs to the peptidase M20 family.</text>
</comment>
<dbReference type="InterPro" id="IPR002933">
    <property type="entry name" value="Peptidase_M20"/>
</dbReference>
<evidence type="ECO:0000313" key="7">
    <source>
        <dbReference type="Proteomes" id="UP000178912"/>
    </source>
</evidence>
<dbReference type="PIRSF" id="PIRSF005962">
    <property type="entry name" value="Pept_M20D_amidohydro"/>
    <property type="match status" value="1"/>
</dbReference>
<keyword evidence="6" id="KW-0645">Protease</keyword>
<dbReference type="InterPro" id="IPR011650">
    <property type="entry name" value="Peptidase_M20_dimer"/>
</dbReference>
<evidence type="ECO:0000256" key="3">
    <source>
        <dbReference type="ARBA" id="ARBA00022801"/>
    </source>
</evidence>
<keyword evidence="3" id="KW-0378">Hydrolase</keyword>
<organism evidence="6 7">
    <name type="scientific">Rhynchosporium agropyri</name>
    <dbReference type="NCBI Taxonomy" id="914238"/>
    <lineage>
        <taxon>Eukaryota</taxon>
        <taxon>Fungi</taxon>
        <taxon>Dikarya</taxon>
        <taxon>Ascomycota</taxon>
        <taxon>Pezizomycotina</taxon>
        <taxon>Leotiomycetes</taxon>
        <taxon>Helotiales</taxon>
        <taxon>Ploettnerulaceae</taxon>
        <taxon>Rhynchosporium</taxon>
    </lineage>
</organism>
<dbReference type="InterPro" id="IPR036264">
    <property type="entry name" value="Bact_exopeptidase_dim_dom"/>
</dbReference>
<dbReference type="Gene3D" id="3.30.70.360">
    <property type="match status" value="1"/>
</dbReference>
<evidence type="ECO:0000259" key="5">
    <source>
        <dbReference type="Pfam" id="PF07687"/>
    </source>
</evidence>
<reference evidence="7" key="1">
    <citation type="submission" date="2016-03" db="EMBL/GenBank/DDBJ databases">
        <authorList>
            <person name="Guldener U."/>
        </authorList>
    </citation>
    <scope>NUCLEOTIDE SEQUENCE [LARGE SCALE GENOMIC DNA]</scope>
    <source>
        <strain evidence="7">04CH-RAC-A.6.1</strain>
    </source>
</reference>
<feature type="binding site" evidence="4">
    <location>
        <position position="148"/>
    </location>
    <ligand>
        <name>Mn(2+)</name>
        <dbReference type="ChEBI" id="CHEBI:29035"/>
        <label>2</label>
    </ligand>
</feature>
<keyword evidence="7" id="KW-1185">Reference proteome</keyword>
<gene>
    <name evidence="6" type="ORF">RAG0_02299</name>
</gene>
<dbReference type="SUPFAM" id="SSF53187">
    <property type="entry name" value="Zn-dependent exopeptidases"/>
    <property type="match status" value="1"/>
</dbReference>
<name>A0A1E1K186_9HELO</name>
<evidence type="ECO:0000256" key="4">
    <source>
        <dbReference type="PIRSR" id="PIRSR005962-1"/>
    </source>
</evidence>
<dbReference type="FunFam" id="3.30.70.360:FF:000001">
    <property type="entry name" value="N-acetyldiaminopimelate deacetylase"/>
    <property type="match status" value="1"/>
</dbReference>
<dbReference type="GO" id="GO:0046872">
    <property type="term" value="F:metal ion binding"/>
    <property type="evidence" value="ECO:0007669"/>
    <property type="project" value="UniProtKB-KW"/>
</dbReference>
<feature type="binding site" evidence="4">
    <location>
        <position position="175"/>
    </location>
    <ligand>
        <name>Mn(2+)</name>
        <dbReference type="ChEBI" id="CHEBI:29035"/>
        <label>2</label>
    </ligand>
</feature>
<dbReference type="PANTHER" id="PTHR11014:SF63">
    <property type="entry name" value="METALLOPEPTIDASE, PUTATIVE (AFU_ORTHOLOGUE AFUA_6G09600)-RELATED"/>
    <property type="match status" value="1"/>
</dbReference>